<reference evidence="3" key="1">
    <citation type="submission" date="2015-09" db="EMBL/GenBank/DDBJ databases">
        <title>De novo assembly of Pectinophora gossypiella (Pink Bollworm) gut transcriptome.</title>
        <authorList>
            <person name="Tassone E.E."/>
        </authorList>
    </citation>
    <scope>NUCLEOTIDE SEQUENCE</scope>
</reference>
<name>A0A1E1WM45_PECGO</name>
<feature type="domain" description="Mutator-like transposase" evidence="2">
    <location>
        <begin position="128"/>
        <end position="238"/>
    </location>
</feature>
<feature type="region of interest" description="Disordered" evidence="1">
    <location>
        <begin position="85"/>
        <end position="104"/>
    </location>
</feature>
<dbReference type="AlphaFoldDB" id="A0A1E1WM45"/>
<dbReference type="OrthoDB" id="7370495at2759"/>
<dbReference type="Pfam" id="PF20700">
    <property type="entry name" value="Mutator"/>
    <property type="match status" value="1"/>
</dbReference>
<proteinExistence type="predicted"/>
<protein>
    <recommendedName>
        <fullName evidence="2">Mutator-like transposase domain-containing protein</fullName>
    </recommendedName>
</protein>
<evidence type="ECO:0000256" key="1">
    <source>
        <dbReference type="SAM" id="MobiDB-lite"/>
    </source>
</evidence>
<gene>
    <name evidence="3" type="ORF">g.1524</name>
</gene>
<evidence type="ECO:0000259" key="2">
    <source>
        <dbReference type="Pfam" id="PF20700"/>
    </source>
</evidence>
<organism evidence="3">
    <name type="scientific">Pectinophora gossypiella</name>
    <name type="common">Cotton pink bollworm</name>
    <name type="synonym">Depressaria gossypiella</name>
    <dbReference type="NCBI Taxonomy" id="13191"/>
    <lineage>
        <taxon>Eukaryota</taxon>
        <taxon>Metazoa</taxon>
        <taxon>Ecdysozoa</taxon>
        <taxon>Arthropoda</taxon>
        <taxon>Hexapoda</taxon>
        <taxon>Insecta</taxon>
        <taxon>Pterygota</taxon>
        <taxon>Neoptera</taxon>
        <taxon>Endopterygota</taxon>
        <taxon>Lepidoptera</taxon>
        <taxon>Glossata</taxon>
        <taxon>Ditrysia</taxon>
        <taxon>Gelechioidea</taxon>
        <taxon>Gelechiidae</taxon>
        <taxon>Apatetrinae</taxon>
        <taxon>Pectinophora</taxon>
    </lineage>
</organism>
<evidence type="ECO:0000313" key="3">
    <source>
        <dbReference type="EMBL" id="JAT88062.1"/>
    </source>
</evidence>
<dbReference type="EMBL" id="GDQN01002992">
    <property type="protein sequence ID" value="JAT88062.1"/>
    <property type="molecule type" value="Transcribed_RNA"/>
</dbReference>
<accession>A0A1E1WM45</accession>
<dbReference type="InterPro" id="IPR049012">
    <property type="entry name" value="Mutator_transp_dom"/>
</dbReference>
<sequence length="239" mass="27805">MRRKLPYKKHQYCGTRSNKRSRAILKYHHGVESRVQAWRKDERSRKNTEQPFPVSAADDCKVEAFSWKPLIADYTRIPLRKREASLQQNKDEKDHIEESTSQLLKPSCEENPLEIGYLTPNNDNRLKGYRIVDINHVLNWSLRLQQDHSSICPQGQIEFIREERIGLFSTFIFHCTVCNSKIMQTSEPSDNQKINKACVLGTQTSGTVCTQINQLFTEMDIPTMSPNMFIKEENDLSNE</sequence>
<feature type="compositionally biased region" description="Basic and acidic residues" evidence="1">
    <location>
        <begin position="85"/>
        <end position="98"/>
    </location>
</feature>